<keyword evidence="3" id="KW-1185">Reference proteome</keyword>
<gene>
    <name evidence="2" type="ORF">V5O48_012166</name>
</gene>
<name>A0ABR3F3I7_9AGAR</name>
<feature type="region of interest" description="Disordered" evidence="1">
    <location>
        <begin position="203"/>
        <end position="222"/>
    </location>
</feature>
<dbReference type="EMBL" id="JBAHYK010001051">
    <property type="protein sequence ID" value="KAL0569798.1"/>
    <property type="molecule type" value="Genomic_DNA"/>
</dbReference>
<feature type="region of interest" description="Disordered" evidence="1">
    <location>
        <begin position="164"/>
        <end position="193"/>
    </location>
</feature>
<proteinExistence type="predicted"/>
<organism evidence="2 3">
    <name type="scientific">Marasmius crinis-equi</name>
    <dbReference type="NCBI Taxonomy" id="585013"/>
    <lineage>
        <taxon>Eukaryota</taxon>
        <taxon>Fungi</taxon>
        <taxon>Dikarya</taxon>
        <taxon>Basidiomycota</taxon>
        <taxon>Agaricomycotina</taxon>
        <taxon>Agaricomycetes</taxon>
        <taxon>Agaricomycetidae</taxon>
        <taxon>Agaricales</taxon>
        <taxon>Marasmiineae</taxon>
        <taxon>Marasmiaceae</taxon>
        <taxon>Marasmius</taxon>
    </lineage>
</organism>
<accession>A0ABR3F3I7</accession>
<evidence type="ECO:0000313" key="2">
    <source>
        <dbReference type="EMBL" id="KAL0569798.1"/>
    </source>
</evidence>
<evidence type="ECO:0000256" key="1">
    <source>
        <dbReference type="SAM" id="MobiDB-lite"/>
    </source>
</evidence>
<protein>
    <submittedName>
        <fullName evidence="2">Uncharacterized protein</fullName>
    </submittedName>
</protein>
<sequence length="222" mass="24716">MPHLLYHCHGDLHCLDTYAGNVSTLEPAATLYQENFVDLTIEEQGLLDIAAHACSRTFHVTNQPLVCETSTVLHRHPMKLVVTEQNIVRVLNDDFGLHQCSCPRGVWSAPRSLSRCILSAWAIWLERLRRWEALLNNPDYRSPSPDLPPLDELHKAYDELHNSRSHKRTAAELSDSDEDSGSSSPSLPPAKCMRTEPCASIMAKMEAKSATATGSDEASDEI</sequence>
<comment type="caution">
    <text evidence="2">The sequence shown here is derived from an EMBL/GenBank/DDBJ whole genome shotgun (WGS) entry which is preliminary data.</text>
</comment>
<evidence type="ECO:0000313" key="3">
    <source>
        <dbReference type="Proteomes" id="UP001465976"/>
    </source>
</evidence>
<dbReference type="Proteomes" id="UP001465976">
    <property type="component" value="Unassembled WGS sequence"/>
</dbReference>
<reference evidence="2 3" key="1">
    <citation type="submission" date="2024-02" db="EMBL/GenBank/DDBJ databases">
        <title>A draft genome for the cacao thread blight pathogen Marasmius crinis-equi.</title>
        <authorList>
            <person name="Cohen S.P."/>
            <person name="Baruah I.K."/>
            <person name="Amoako-Attah I."/>
            <person name="Bukari Y."/>
            <person name="Meinhardt L.W."/>
            <person name="Bailey B.A."/>
        </authorList>
    </citation>
    <scope>NUCLEOTIDE SEQUENCE [LARGE SCALE GENOMIC DNA]</scope>
    <source>
        <strain evidence="2 3">GH-76</strain>
    </source>
</reference>